<dbReference type="InterPro" id="IPR038475">
    <property type="entry name" value="RecG_C_sf"/>
</dbReference>
<gene>
    <name evidence="1" type="ORF">SAMN05421687_11417</name>
</gene>
<accession>A0A1N7KMK2</accession>
<keyword evidence="1" id="KW-0067">ATP-binding</keyword>
<dbReference type="GO" id="GO:0004386">
    <property type="term" value="F:helicase activity"/>
    <property type="evidence" value="ECO:0007669"/>
    <property type="project" value="UniProtKB-KW"/>
</dbReference>
<dbReference type="RefSeq" id="WP_234983187.1">
    <property type="nucleotide sequence ID" value="NZ_FTOC01000014.1"/>
</dbReference>
<keyword evidence="1" id="KW-0347">Helicase</keyword>
<evidence type="ECO:0000313" key="2">
    <source>
        <dbReference type="Proteomes" id="UP000187608"/>
    </source>
</evidence>
<keyword evidence="1" id="KW-0547">Nucleotide-binding</keyword>
<dbReference type="PANTHER" id="PTHR30595:SF6">
    <property type="entry name" value="SCHLAFEN ALBA-2 DOMAIN-CONTAINING PROTEIN"/>
    <property type="match status" value="1"/>
</dbReference>
<protein>
    <submittedName>
        <fullName evidence="1">Putative ATP-dependent DNA helicase recG C-terminal</fullName>
    </submittedName>
</protein>
<dbReference type="STRING" id="570947.SAMN05421687_11417"/>
<dbReference type="Pfam" id="PF13749">
    <property type="entry name" value="HATPase_c_4"/>
    <property type="match status" value="1"/>
</dbReference>
<evidence type="ECO:0000313" key="1">
    <source>
        <dbReference type="EMBL" id="SIS62823.1"/>
    </source>
</evidence>
<keyword evidence="1" id="KW-0378">Hydrolase</keyword>
<organism evidence="1 2">
    <name type="scientific">Salimicrobium flavidum</name>
    <dbReference type="NCBI Taxonomy" id="570947"/>
    <lineage>
        <taxon>Bacteria</taxon>
        <taxon>Bacillati</taxon>
        <taxon>Bacillota</taxon>
        <taxon>Bacilli</taxon>
        <taxon>Bacillales</taxon>
        <taxon>Bacillaceae</taxon>
        <taxon>Salimicrobium</taxon>
    </lineage>
</organism>
<keyword evidence="2" id="KW-1185">Reference proteome</keyword>
<dbReference type="AlphaFoldDB" id="A0A1N7KMK2"/>
<proteinExistence type="predicted"/>
<sequence>MFGKEHTITEHFPHYFLDYREKLSAEPEDRWSNRITSQDGTWSGNLFEFYFKVIERITSELDVPFHLDPETLMRKADSPVRKALREAVLNTIIHANYYGSVGVVIEKEKNNFVFSNPGVFRMPLDKALEGGNSDPRNPTIFKIFSQLGLGERSGYGLESIYMTWKSKHWKRPSIREEVQPERTTLTLEPVSLMPEHIIKKIQYHLQEKFHLLTPDQLLVLATAYDEGKVSNKRLQNVTGKSPKIIGDELSLLVSEELLIQKGAGRGTVYELSDKFQISNNDNSDNDEGKLDNDEALYDKLLAIASPARDKSRLNPEKMKAIILELCQYRFLTITELSDLLDRKSRNGLRVSYIKPLVQDGKLALRYPETPSHVHQAYKTVSKQ</sequence>
<dbReference type="Gene3D" id="3.30.565.60">
    <property type="match status" value="1"/>
</dbReference>
<name>A0A1N7KMK2_9BACI</name>
<dbReference type="EMBL" id="FTOC01000014">
    <property type="protein sequence ID" value="SIS62823.1"/>
    <property type="molecule type" value="Genomic_DNA"/>
</dbReference>
<reference evidence="2" key="1">
    <citation type="submission" date="2017-01" db="EMBL/GenBank/DDBJ databases">
        <authorList>
            <person name="Varghese N."/>
            <person name="Submissions S."/>
        </authorList>
    </citation>
    <scope>NUCLEOTIDE SEQUENCE [LARGE SCALE GENOMIC DNA]</scope>
    <source>
        <strain evidence="2">DSM 23127</strain>
    </source>
</reference>
<dbReference type="Proteomes" id="UP000187608">
    <property type="component" value="Unassembled WGS sequence"/>
</dbReference>
<dbReference type="PANTHER" id="PTHR30595">
    <property type="entry name" value="GLPR-RELATED TRANSCRIPTIONAL REPRESSOR"/>
    <property type="match status" value="1"/>
</dbReference>